<proteinExistence type="inferred from homology"/>
<dbReference type="GO" id="GO:0016987">
    <property type="term" value="F:sigma factor activity"/>
    <property type="evidence" value="ECO:0007669"/>
    <property type="project" value="UniProtKB-KW"/>
</dbReference>
<evidence type="ECO:0000256" key="1">
    <source>
        <dbReference type="ARBA" id="ARBA00010641"/>
    </source>
</evidence>
<dbReference type="GO" id="GO:0003677">
    <property type="term" value="F:DNA binding"/>
    <property type="evidence" value="ECO:0007669"/>
    <property type="project" value="InterPro"/>
</dbReference>
<dbReference type="InterPro" id="IPR007627">
    <property type="entry name" value="RNA_pol_sigma70_r2"/>
</dbReference>
<evidence type="ECO:0000256" key="2">
    <source>
        <dbReference type="ARBA" id="ARBA00023015"/>
    </source>
</evidence>
<evidence type="ECO:0000256" key="3">
    <source>
        <dbReference type="ARBA" id="ARBA00023082"/>
    </source>
</evidence>
<reference evidence="7" key="1">
    <citation type="submission" date="2022-09" db="EMBL/GenBank/DDBJ databases">
        <title>Intensive care unit water sources are persistently colonized with multi-drug resistant bacteria and are the site of extensive horizontal gene transfer of antibiotic resistance genes.</title>
        <authorList>
            <person name="Diorio-Toth L."/>
        </authorList>
    </citation>
    <scope>NUCLEOTIDE SEQUENCE</scope>
    <source>
        <strain evidence="7">GD03659</strain>
    </source>
</reference>
<accession>A0AA42WS13</accession>
<dbReference type="Gene3D" id="1.10.10.10">
    <property type="entry name" value="Winged helix-like DNA-binding domain superfamily/Winged helix DNA-binding domain"/>
    <property type="match status" value="1"/>
</dbReference>
<dbReference type="Pfam" id="PF08281">
    <property type="entry name" value="Sigma70_r4_2"/>
    <property type="match status" value="1"/>
</dbReference>
<organism evidence="7 8">
    <name type="scientific">Sphingobium yanoikuyae</name>
    <name type="common">Sphingomonas yanoikuyae</name>
    <dbReference type="NCBI Taxonomy" id="13690"/>
    <lineage>
        <taxon>Bacteria</taxon>
        <taxon>Pseudomonadati</taxon>
        <taxon>Pseudomonadota</taxon>
        <taxon>Alphaproteobacteria</taxon>
        <taxon>Sphingomonadales</taxon>
        <taxon>Sphingomonadaceae</taxon>
        <taxon>Sphingobium</taxon>
    </lineage>
</organism>
<dbReference type="InterPro" id="IPR014284">
    <property type="entry name" value="RNA_pol_sigma-70_dom"/>
</dbReference>
<dbReference type="RefSeq" id="WP_279728017.1">
    <property type="nucleotide sequence ID" value="NZ_JAOCKX010000001.1"/>
</dbReference>
<dbReference type="NCBIfam" id="TIGR02937">
    <property type="entry name" value="sigma70-ECF"/>
    <property type="match status" value="1"/>
</dbReference>
<dbReference type="SUPFAM" id="SSF88946">
    <property type="entry name" value="Sigma2 domain of RNA polymerase sigma factors"/>
    <property type="match status" value="1"/>
</dbReference>
<dbReference type="InterPro" id="IPR013325">
    <property type="entry name" value="RNA_pol_sigma_r2"/>
</dbReference>
<dbReference type="AlphaFoldDB" id="A0AA42WS13"/>
<dbReference type="Gene3D" id="1.10.1740.10">
    <property type="match status" value="1"/>
</dbReference>
<comment type="caution">
    <text evidence="7">The sequence shown here is derived from an EMBL/GenBank/DDBJ whole genome shotgun (WGS) entry which is preliminary data.</text>
</comment>
<feature type="domain" description="RNA polymerase sigma-70 region 2" evidence="5">
    <location>
        <begin position="31"/>
        <end position="88"/>
    </location>
</feature>
<dbReference type="PANTHER" id="PTHR43133:SF63">
    <property type="entry name" value="RNA POLYMERASE SIGMA FACTOR FECI-RELATED"/>
    <property type="match status" value="1"/>
</dbReference>
<gene>
    <name evidence="7" type="ORF">N5J77_00250</name>
</gene>
<dbReference type="GO" id="GO:0006352">
    <property type="term" value="P:DNA-templated transcription initiation"/>
    <property type="evidence" value="ECO:0007669"/>
    <property type="project" value="InterPro"/>
</dbReference>
<protein>
    <submittedName>
        <fullName evidence="7">RNA polymerase sigma factor</fullName>
    </submittedName>
</protein>
<keyword evidence="2" id="KW-0805">Transcription regulation</keyword>
<feature type="domain" description="RNA polymerase sigma factor 70 region 4 type 2" evidence="6">
    <location>
        <begin position="129"/>
        <end position="178"/>
    </location>
</feature>
<sequence length="185" mass="21254">MDDGQSLSGADETDGTIDSASHDVIVQLYCEESRWLTRYFYRNSISAAEADELTQETFVRFIRSGAVKILTTPQAYLRRIAINLLRDRADLSATRVDNRKSPLSDADDIPTPFDPLRILTARQDIALCERLLEELDPFDRELFLLNRVEGYSFREIGRRKGLNEWAVKRKIFKVLDHLLDGMEGQ</sequence>
<dbReference type="Proteomes" id="UP001162318">
    <property type="component" value="Unassembled WGS sequence"/>
</dbReference>
<comment type="similarity">
    <text evidence="1">Belongs to the sigma-70 factor family. ECF subfamily.</text>
</comment>
<evidence type="ECO:0000259" key="6">
    <source>
        <dbReference type="Pfam" id="PF08281"/>
    </source>
</evidence>
<dbReference type="PANTHER" id="PTHR43133">
    <property type="entry name" value="RNA POLYMERASE ECF-TYPE SIGMA FACTO"/>
    <property type="match status" value="1"/>
</dbReference>
<name>A0AA42WS13_SPHYA</name>
<dbReference type="EMBL" id="JAOCKX010000001">
    <property type="protein sequence ID" value="MDH2129536.1"/>
    <property type="molecule type" value="Genomic_DNA"/>
</dbReference>
<evidence type="ECO:0000313" key="8">
    <source>
        <dbReference type="Proteomes" id="UP001162318"/>
    </source>
</evidence>
<evidence type="ECO:0000256" key="4">
    <source>
        <dbReference type="ARBA" id="ARBA00023163"/>
    </source>
</evidence>
<dbReference type="SUPFAM" id="SSF88659">
    <property type="entry name" value="Sigma3 and sigma4 domains of RNA polymerase sigma factors"/>
    <property type="match status" value="1"/>
</dbReference>
<dbReference type="InterPro" id="IPR039425">
    <property type="entry name" value="RNA_pol_sigma-70-like"/>
</dbReference>
<dbReference type="InterPro" id="IPR036388">
    <property type="entry name" value="WH-like_DNA-bd_sf"/>
</dbReference>
<evidence type="ECO:0000313" key="7">
    <source>
        <dbReference type="EMBL" id="MDH2129536.1"/>
    </source>
</evidence>
<keyword evidence="4" id="KW-0804">Transcription</keyword>
<dbReference type="InterPro" id="IPR013249">
    <property type="entry name" value="RNA_pol_sigma70_r4_t2"/>
</dbReference>
<dbReference type="Pfam" id="PF04542">
    <property type="entry name" value="Sigma70_r2"/>
    <property type="match status" value="1"/>
</dbReference>
<dbReference type="InterPro" id="IPR013324">
    <property type="entry name" value="RNA_pol_sigma_r3/r4-like"/>
</dbReference>
<keyword evidence="3" id="KW-0731">Sigma factor</keyword>
<evidence type="ECO:0000259" key="5">
    <source>
        <dbReference type="Pfam" id="PF04542"/>
    </source>
</evidence>